<gene>
    <name evidence="2" type="ORF">NMOB1V02_LOCUS8518</name>
</gene>
<evidence type="ECO:0000313" key="3">
    <source>
        <dbReference type="Proteomes" id="UP000678499"/>
    </source>
</evidence>
<dbReference type="EMBL" id="OA884482">
    <property type="protein sequence ID" value="CAD7280861.1"/>
    <property type="molecule type" value="Genomic_DNA"/>
</dbReference>
<keyword evidence="1" id="KW-0472">Membrane</keyword>
<evidence type="ECO:0000313" key="2">
    <source>
        <dbReference type="EMBL" id="CAD7280861.1"/>
    </source>
</evidence>
<dbReference type="AlphaFoldDB" id="A0A7R9BV79"/>
<sequence>MLPESDVKFFSRRKVQSICFATVVLVLCATCFLLIAKFFQNAMKMRRYDLYDAQVLEVRHAIEGLERSELEVEEAAEKLKALIGLKP</sequence>
<keyword evidence="1" id="KW-1133">Transmembrane helix</keyword>
<organism evidence="2">
    <name type="scientific">Notodromas monacha</name>
    <dbReference type="NCBI Taxonomy" id="399045"/>
    <lineage>
        <taxon>Eukaryota</taxon>
        <taxon>Metazoa</taxon>
        <taxon>Ecdysozoa</taxon>
        <taxon>Arthropoda</taxon>
        <taxon>Crustacea</taxon>
        <taxon>Oligostraca</taxon>
        <taxon>Ostracoda</taxon>
        <taxon>Podocopa</taxon>
        <taxon>Podocopida</taxon>
        <taxon>Cypridocopina</taxon>
        <taxon>Cypridoidea</taxon>
        <taxon>Cyprididae</taxon>
        <taxon>Notodromas</taxon>
    </lineage>
</organism>
<reference evidence="2" key="1">
    <citation type="submission" date="2020-11" db="EMBL/GenBank/DDBJ databases">
        <authorList>
            <person name="Tran Van P."/>
        </authorList>
    </citation>
    <scope>NUCLEOTIDE SEQUENCE</scope>
</reference>
<name>A0A7R9BV79_9CRUS</name>
<feature type="transmembrane region" description="Helical" evidence="1">
    <location>
        <begin position="15"/>
        <end position="39"/>
    </location>
</feature>
<evidence type="ECO:0000256" key="1">
    <source>
        <dbReference type="SAM" id="Phobius"/>
    </source>
</evidence>
<proteinExistence type="predicted"/>
<dbReference type="Proteomes" id="UP000678499">
    <property type="component" value="Unassembled WGS sequence"/>
</dbReference>
<accession>A0A7R9BV79</accession>
<keyword evidence="1" id="KW-0812">Transmembrane</keyword>
<protein>
    <submittedName>
        <fullName evidence="2">Uncharacterized protein</fullName>
    </submittedName>
</protein>
<dbReference type="EMBL" id="CAJPEX010002445">
    <property type="protein sequence ID" value="CAG0921013.1"/>
    <property type="molecule type" value="Genomic_DNA"/>
</dbReference>
<keyword evidence="3" id="KW-1185">Reference proteome</keyword>